<dbReference type="OrthoDB" id="343623at2759"/>
<organism evidence="1 2">
    <name type="scientific">Intoshia linei</name>
    <dbReference type="NCBI Taxonomy" id="1819745"/>
    <lineage>
        <taxon>Eukaryota</taxon>
        <taxon>Metazoa</taxon>
        <taxon>Spiralia</taxon>
        <taxon>Lophotrochozoa</taxon>
        <taxon>Mesozoa</taxon>
        <taxon>Orthonectida</taxon>
        <taxon>Rhopaluridae</taxon>
        <taxon>Intoshia</taxon>
    </lineage>
</organism>
<comment type="caution">
    <text evidence="1">The sequence shown here is derived from an EMBL/GenBank/DDBJ whole genome shotgun (WGS) entry which is preliminary data.</text>
</comment>
<dbReference type="Proteomes" id="UP000078046">
    <property type="component" value="Unassembled WGS sequence"/>
</dbReference>
<accession>A0A177B941</accession>
<dbReference type="AlphaFoldDB" id="A0A177B941"/>
<protein>
    <submittedName>
        <fullName evidence="1">Uncharacterized protein</fullName>
    </submittedName>
</protein>
<dbReference type="GO" id="GO:0005664">
    <property type="term" value="C:nuclear origin of replication recognition complex"/>
    <property type="evidence" value="ECO:0007669"/>
    <property type="project" value="TreeGrafter"/>
</dbReference>
<sequence length="357" mass="42192">MSLYDKKSIGALLITRESNNQVINMKKIIKEKSRNEKFHYINVYIDGLIHETTQTILKEIMNQIDLEGIDTKTFPMELETKLLKIKQSQNFLIFHLKDFDVIAQKQIFSPVIYTLFSQFFNDDVFFMLFAYSPRSDAVDLLEKRVKSRFIHTIYCVEPKINFEQYTRFLHDLLIEALNQNSTMYNSVCNNVLPIFFQSLEILAIIKGQFFTTNYLEIVKNFLLITLMNWTPSISDTVEDLKESLVTAFCDNNRNDNDLKAIYFNLNRIEKFIIQSALLQEKKYDDLNFNIIYKEFRNVCISHHFECTDENVAFKILEKLLSVGIFIMHKEFHKPNLNLTRLTKVELISDDYLRKLVV</sequence>
<gene>
    <name evidence="1" type="ORF">A3Q56_01428</name>
</gene>
<reference evidence="1 2" key="1">
    <citation type="submission" date="2016-04" db="EMBL/GenBank/DDBJ databases">
        <title>The genome of Intoshia linei affirms orthonectids as highly simplified spiralians.</title>
        <authorList>
            <person name="Mikhailov K.V."/>
            <person name="Slusarev G.S."/>
            <person name="Nikitin M.A."/>
            <person name="Logacheva M.D."/>
            <person name="Penin A."/>
            <person name="Aleoshin V."/>
            <person name="Panchin Y.V."/>
        </authorList>
    </citation>
    <scope>NUCLEOTIDE SEQUENCE [LARGE SCALE GENOMIC DNA]</scope>
    <source>
        <strain evidence="1">Intl2013</strain>
        <tissue evidence="1">Whole animal</tissue>
    </source>
</reference>
<evidence type="ECO:0000313" key="2">
    <source>
        <dbReference type="Proteomes" id="UP000078046"/>
    </source>
</evidence>
<keyword evidence="2" id="KW-1185">Reference proteome</keyword>
<evidence type="ECO:0000313" key="1">
    <source>
        <dbReference type="EMBL" id="OAF70819.1"/>
    </source>
</evidence>
<dbReference type="EMBL" id="LWCA01000107">
    <property type="protein sequence ID" value="OAF70819.1"/>
    <property type="molecule type" value="Genomic_DNA"/>
</dbReference>
<dbReference type="GO" id="GO:0006270">
    <property type="term" value="P:DNA replication initiation"/>
    <property type="evidence" value="ECO:0007669"/>
    <property type="project" value="TreeGrafter"/>
</dbReference>
<dbReference type="InterPro" id="IPR027417">
    <property type="entry name" value="P-loop_NTPase"/>
</dbReference>
<dbReference type="PANTHER" id="PTHR12087">
    <property type="entry name" value="ORIGIN RECOGNITION COMPLEX SUBUNIT 4"/>
    <property type="match status" value="1"/>
</dbReference>
<dbReference type="Gene3D" id="3.40.50.300">
    <property type="entry name" value="P-loop containing nucleotide triphosphate hydrolases"/>
    <property type="match status" value="1"/>
</dbReference>
<dbReference type="GO" id="GO:0003688">
    <property type="term" value="F:DNA replication origin binding"/>
    <property type="evidence" value="ECO:0007669"/>
    <property type="project" value="TreeGrafter"/>
</dbReference>
<name>A0A177B941_9BILA</name>
<dbReference type="PANTHER" id="PTHR12087:SF0">
    <property type="entry name" value="ORIGIN RECOGNITION COMPLEX SUBUNIT 4"/>
    <property type="match status" value="1"/>
</dbReference>
<proteinExistence type="predicted"/>
<dbReference type="InterPro" id="IPR016527">
    <property type="entry name" value="ORC4"/>
</dbReference>